<dbReference type="AlphaFoldDB" id="A0A285T6U9"/>
<dbReference type="Proteomes" id="UP000219068">
    <property type="component" value="Unassembled WGS sequence"/>
</dbReference>
<name>A0A285T6U9_9PROT</name>
<dbReference type="CDD" id="cd03801">
    <property type="entry name" value="GT4_PimA-like"/>
    <property type="match status" value="1"/>
</dbReference>
<feature type="domain" description="Glycosyl transferase family 1" evidence="2">
    <location>
        <begin position="111"/>
        <end position="264"/>
    </location>
</feature>
<dbReference type="SUPFAM" id="SSF53756">
    <property type="entry name" value="UDP-Glycosyltransferase/glycogen phosphorylase"/>
    <property type="match status" value="1"/>
</dbReference>
<organism evidence="3 4">
    <name type="scientific">Thalassospira xiamenensis</name>
    <dbReference type="NCBI Taxonomy" id="220697"/>
    <lineage>
        <taxon>Bacteria</taxon>
        <taxon>Pseudomonadati</taxon>
        <taxon>Pseudomonadota</taxon>
        <taxon>Alphaproteobacteria</taxon>
        <taxon>Rhodospirillales</taxon>
        <taxon>Thalassospiraceae</taxon>
        <taxon>Thalassospira</taxon>
    </lineage>
</organism>
<gene>
    <name evidence="3" type="ORF">SAMN05428964_102409</name>
</gene>
<evidence type="ECO:0000313" key="4">
    <source>
        <dbReference type="Proteomes" id="UP000219068"/>
    </source>
</evidence>
<protein>
    <submittedName>
        <fullName evidence="3">Glycosyltransferase involved in cell wall bisynthesis</fullName>
    </submittedName>
</protein>
<accession>A0A285T6U9</accession>
<dbReference type="GO" id="GO:0016757">
    <property type="term" value="F:glycosyltransferase activity"/>
    <property type="evidence" value="ECO:0007669"/>
    <property type="project" value="InterPro"/>
</dbReference>
<sequence length="302" mass="34976">MNAWQNWATDIALNHLDHISGKKIVYSHGISTNNFFLNRPVRSLVRYLAWRPYWWRLKAVMKKLDAIFFLAQSGTDCRFDDLRLAEKNEIPYYIVPNCLSKAAVDARNSDYLKKHEREIFIAVGSYEWQKGFDFVLKAYARSSACNKVTLHFFGQKKTHFHKILVELSKKLGINSNYVVFHENISGDELLEQYKRSRLILLGSHTECQPLVLIDATATGTPFIARSTGCISEMKGGISVKRWQDMSEKINLLDKNDVMWENLSNKGIRSSHREYSPDNVSRELIKSIETVYKNEHKHEKSPS</sequence>
<dbReference type="EMBL" id="OBMM01000002">
    <property type="protein sequence ID" value="SOC16764.1"/>
    <property type="molecule type" value="Genomic_DNA"/>
</dbReference>
<dbReference type="Gene3D" id="3.40.50.2000">
    <property type="entry name" value="Glycogen Phosphorylase B"/>
    <property type="match status" value="2"/>
</dbReference>
<evidence type="ECO:0000313" key="3">
    <source>
        <dbReference type="EMBL" id="SOC16764.1"/>
    </source>
</evidence>
<proteinExistence type="predicted"/>
<dbReference type="InterPro" id="IPR001296">
    <property type="entry name" value="Glyco_trans_1"/>
</dbReference>
<evidence type="ECO:0000256" key="1">
    <source>
        <dbReference type="ARBA" id="ARBA00022679"/>
    </source>
</evidence>
<evidence type="ECO:0000259" key="2">
    <source>
        <dbReference type="Pfam" id="PF00534"/>
    </source>
</evidence>
<dbReference type="PANTHER" id="PTHR46401:SF2">
    <property type="entry name" value="GLYCOSYLTRANSFERASE WBBK-RELATED"/>
    <property type="match status" value="1"/>
</dbReference>
<reference evidence="3 4" key="1">
    <citation type="submission" date="2017-08" db="EMBL/GenBank/DDBJ databases">
        <authorList>
            <person name="de Groot N.N."/>
        </authorList>
    </citation>
    <scope>NUCLEOTIDE SEQUENCE [LARGE SCALE GENOMIC DNA]</scope>
    <source>
        <strain evidence="3 4">USBA 78</strain>
    </source>
</reference>
<dbReference type="Pfam" id="PF00534">
    <property type="entry name" value="Glycos_transf_1"/>
    <property type="match status" value="1"/>
</dbReference>
<dbReference type="PANTHER" id="PTHR46401">
    <property type="entry name" value="GLYCOSYLTRANSFERASE WBBK-RELATED"/>
    <property type="match status" value="1"/>
</dbReference>
<keyword evidence="1 3" id="KW-0808">Transferase</keyword>